<feature type="compositionally biased region" description="Polar residues" evidence="1">
    <location>
        <begin position="58"/>
        <end position="69"/>
    </location>
</feature>
<dbReference type="AlphaFoldDB" id="A0A5B8M2K1"/>
<dbReference type="Proteomes" id="UP000320216">
    <property type="component" value="Chromosome"/>
</dbReference>
<feature type="compositionally biased region" description="Low complexity" evidence="1">
    <location>
        <begin position="1"/>
        <end position="24"/>
    </location>
</feature>
<organism evidence="2 3">
    <name type="scientific">Humibacter ginsenosidimutans</name>
    <dbReference type="NCBI Taxonomy" id="2599293"/>
    <lineage>
        <taxon>Bacteria</taxon>
        <taxon>Bacillati</taxon>
        <taxon>Actinomycetota</taxon>
        <taxon>Actinomycetes</taxon>
        <taxon>Micrococcales</taxon>
        <taxon>Microbacteriaceae</taxon>
        <taxon>Humibacter</taxon>
    </lineage>
</organism>
<keyword evidence="3" id="KW-1185">Reference proteome</keyword>
<evidence type="ECO:0000256" key="1">
    <source>
        <dbReference type="SAM" id="MobiDB-lite"/>
    </source>
</evidence>
<evidence type="ECO:0000313" key="3">
    <source>
        <dbReference type="Proteomes" id="UP000320216"/>
    </source>
</evidence>
<evidence type="ECO:0000313" key="2">
    <source>
        <dbReference type="EMBL" id="QDZ14351.1"/>
    </source>
</evidence>
<dbReference type="KEGG" id="huw:FPZ11_05865"/>
<protein>
    <submittedName>
        <fullName evidence="2">Uncharacterized protein</fullName>
    </submittedName>
</protein>
<accession>A0A5B8M2K1</accession>
<name>A0A5B8M2K1_9MICO</name>
<gene>
    <name evidence="2" type="ORF">FPZ11_05865</name>
</gene>
<feature type="region of interest" description="Disordered" evidence="1">
    <location>
        <begin position="1"/>
        <end position="25"/>
    </location>
</feature>
<dbReference type="EMBL" id="CP042305">
    <property type="protein sequence ID" value="QDZ14351.1"/>
    <property type="molecule type" value="Genomic_DNA"/>
</dbReference>
<feature type="region of interest" description="Disordered" evidence="1">
    <location>
        <begin position="37"/>
        <end position="121"/>
    </location>
</feature>
<sequence length="121" mass="11641">MTYEPTITAAAASTPSSQAGPATTRCPACRSSRCIRSAVGPSPSITTSAGSDCGVGGSSASATEASNAVASAVHWAGVPDASTSSASVGAPVRSAASMRSMDAVGSGKTHTTRSTPSCSVC</sequence>
<proteinExistence type="predicted"/>
<feature type="compositionally biased region" description="Polar residues" evidence="1">
    <location>
        <begin position="108"/>
        <end position="121"/>
    </location>
</feature>
<reference evidence="2 3" key="1">
    <citation type="submission" date="2019-07" db="EMBL/GenBank/DDBJ databases">
        <title>Full genome sequence of Humibacter sp. WJ7-1.</title>
        <authorList>
            <person name="Im W.-T."/>
        </authorList>
    </citation>
    <scope>NUCLEOTIDE SEQUENCE [LARGE SCALE GENOMIC DNA]</scope>
    <source>
        <strain evidence="2 3">WJ7-1</strain>
    </source>
</reference>